<sequence>MIFKSLSLLVLVFHIIVCDLKEEVKTKHGTIKGKKLTVNDIEVFQYTGIPYAKPPTGDRRFGKPQSLDESNENIDATKPARSCMQGLIDVGYESKYFNDSQHNQSEDCLQLNIWVPKNSNKRVLVFIHGGGFRFGSSSLDIYNGSVLAANTGLIIVTINYRLGIFGFGYMSKGDNMTGNMGLLDQQMALQWVNQNIDKFGGDSKRITLWGYGSGAISASAHLFSKESEAYFQKLILMSGSINSLLGFINKEFVDGTTRLASLKLNCNKHKHKEIFDCMYNKSLTDIVNASEKVVTKINMPTTMGFNIIPEDQVFFKGSLFDKIKRGDMKYYVDVLFGMPNNSGSFFLPALWGRNHFGCEYSQIFNYTDKTCKLNETNYNDFFKYIKVPLKLNESSVEKMKNKYKSSDNDYRSSATKFLTDASIRCRLIDFARDINIKTHGTFYGYYFDSFKTKDNFPEWMASTHGDELYYAFGVPLRKKVLNKRRNLEMELSTKMMDMIKNFTELNNFYPKWEKFTDSYRRGFSIDLQFDPVNDPVIIDDMETDECKELLPLLHKHLYAL</sequence>
<organism evidence="7 8">
    <name type="scientific">Parastrongyloides trichosuri</name>
    <name type="common">Possum-specific nematode worm</name>
    <dbReference type="NCBI Taxonomy" id="131310"/>
    <lineage>
        <taxon>Eukaryota</taxon>
        <taxon>Metazoa</taxon>
        <taxon>Ecdysozoa</taxon>
        <taxon>Nematoda</taxon>
        <taxon>Chromadorea</taxon>
        <taxon>Rhabditida</taxon>
        <taxon>Tylenchina</taxon>
        <taxon>Panagrolaimomorpha</taxon>
        <taxon>Strongyloidoidea</taxon>
        <taxon>Strongyloididae</taxon>
        <taxon>Parastrongyloides</taxon>
    </lineage>
</organism>
<keyword evidence="4" id="KW-1015">Disulfide bond</keyword>
<dbReference type="GO" id="GO:0005615">
    <property type="term" value="C:extracellular space"/>
    <property type="evidence" value="ECO:0007669"/>
    <property type="project" value="TreeGrafter"/>
</dbReference>
<dbReference type="GO" id="GO:0003990">
    <property type="term" value="F:acetylcholinesterase activity"/>
    <property type="evidence" value="ECO:0007669"/>
    <property type="project" value="TreeGrafter"/>
</dbReference>
<keyword evidence="3" id="KW-0378">Hydrolase</keyword>
<dbReference type="PRINTS" id="PR00878">
    <property type="entry name" value="CHOLNESTRASE"/>
</dbReference>
<dbReference type="AlphaFoldDB" id="A0A0N4Z2X4"/>
<keyword evidence="2" id="KW-0719">Serine esterase</keyword>
<dbReference type="GO" id="GO:0005886">
    <property type="term" value="C:plasma membrane"/>
    <property type="evidence" value="ECO:0007669"/>
    <property type="project" value="TreeGrafter"/>
</dbReference>
<keyword evidence="5" id="KW-0732">Signal</keyword>
<evidence type="ECO:0000313" key="8">
    <source>
        <dbReference type="WBParaSite" id="PTRK_0000125700.1"/>
    </source>
</evidence>
<feature type="signal peptide" evidence="5">
    <location>
        <begin position="1"/>
        <end position="18"/>
    </location>
</feature>
<evidence type="ECO:0000256" key="3">
    <source>
        <dbReference type="ARBA" id="ARBA00022801"/>
    </source>
</evidence>
<dbReference type="PANTHER" id="PTHR43918:SF15">
    <property type="entry name" value="CARBOXYLIC ESTER HYDROLASE"/>
    <property type="match status" value="1"/>
</dbReference>
<dbReference type="STRING" id="131310.A0A0N4Z2X4"/>
<dbReference type="GO" id="GO:0019695">
    <property type="term" value="P:choline metabolic process"/>
    <property type="evidence" value="ECO:0007669"/>
    <property type="project" value="TreeGrafter"/>
</dbReference>
<evidence type="ECO:0000259" key="6">
    <source>
        <dbReference type="Pfam" id="PF00135"/>
    </source>
</evidence>
<dbReference type="InterPro" id="IPR029058">
    <property type="entry name" value="AB_hydrolase_fold"/>
</dbReference>
<dbReference type="PANTHER" id="PTHR43918">
    <property type="entry name" value="ACETYLCHOLINESTERASE"/>
    <property type="match status" value="1"/>
</dbReference>
<dbReference type="InterPro" id="IPR000997">
    <property type="entry name" value="Cholinesterase"/>
</dbReference>
<dbReference type="InterPro" id="IPR002018">
    <property type="entry name" value="CarbesteraseB"/>
</dbReference>
<evidence type="ECO:0000256" key="2">
    <source>
        <dbReference type="ARBA" id="ARBA00022487"/>
    </source>
</evidence>
<proteinExistence type="inferred from homology"/>
<name>A0A0N4Z2X4_PARTI</name>
<dbReference type="InterPro" id="IPR050654">
    <property type="entry name" value="AChE-related_enzymes"/>
</dbReference>
<reference evidence="8" key="1">
    <citation type="submission" date="2017-02" db="UniProtKB">
        <authorList>
            <consortium name="WormBaseParasite"/>
        </authorList>
    </citation>
    <scope>IDENTIFICATION</scope>
</reference>
<dbReference type="Proteomes" id="UP000038045">
    <property type="component" value="Unplaced"/>
</dbReference>
<dbReference type="Pfam" id="PF00135">
    <property type="entry name" value="COesterase"/>
    <property type="match status" value="1"/>
</dbReference>
<comment type="similarity">
    <text evidence="1">Belongs to the type-B carboxylesterase/lipase family.</text>
</comment>
<dbReference type="ESTHER" id="parti-a0a0n4z2x4">
    <property type="family name" value="Cholinesterase-like"/>
</dbReference>
<accession>A0A0N4Z2X4</accession>
<feature type="chain" id="PRO_5005891024" evidence="5">
    <location>
        <begin position="19"/>
        <end position="560"/>
    </location>
</feature>
<evidence type="ECO:0000313" key="7">
    <source>
        <dbReference type="Proteomes" id="UP000038045"/>
    </source>
</evidence>
<protein>
    <submittedName>
        <fullName evidence="8">Acetylcholinesterase</fullName>
    </submittedName>
</protein>
<dbReference type="SUPFAM" id="SSF53474">
    <property type="entry name" value="alpha/beta-Hydrolases"/>
    <property type="match status" value="1"/>
</dbReference>
<dbReference type="WBParaSite" id="PTRK_0000125700.1">
    <property type="protein sequence ID" value="PTRK_0000125700.1"/>
    <property type="gene ID" value="PTRK_0000125700"/>
</dbReference>
<keyword evidence="7" id="KW-1185">Reference proteome</keyword>
<evidence type="ECO:0000256" key="1">
    <source>
        <dbReference type="ARBA" id="ARBA00005964"/>
    </source>
</evidence>
<evidence type="ECO:0000256" key="5">
    <source>
        <dbReference type="SAM" id="SignalP"/>
    </source>
</evidence>
<feature type="domain" description="Carboxylesterase type B" evidence="6">
    <location>
        <begin position="22"/>
        <end position="530"/>
    </location>
</feature>
<evidence type="ECO:0000256" key="4">
    <source>
        <dbReference type="ARBA" id="ARBA00023157"/>
    </source>
</evidence>
<dbReference type="Gene3D" id="3.40.50.1820">
    <property type="entry name" value="alpha/beta hydrolase"/>
    <property type="match status" value="1"/>
</dbReference>
<dbReference type="GO" id="GO:0006581">
    <property type="term" value="P:acetylcholine catabolic process"/>
    <property type="evidence" value="ECO:0007669"/>
    <property type="project" value="TreeGrafter"/>
</dbReference>